<keyword evidence="3" id="KW-1185">Reference proteome</keyword>
<protein>
    <submittedName>
        <fullName evidence="2">Uncharacterized protein</fullName>
    </submittedName>
</protein>
<feature type="compositionally biased region" description="Basic and acidic residues" evidence="1">
    <location>
        <begin position="52"/>
        <end position="67"/>
    </location>
</feature>
<gene>
    <name evidence="2" type="ORF">CSIM01_05438</name>
</gene>
<accession>A0A135TQA5</accession>
<feature type="region of interest" description="Disordered" evidence="1">
    <location>
        <begin position="374"/>
        <end position="422"/>
    </location>
</feature>
<feature type="region of interest" description="Disordered" evidence="1">
    <location>
        <begin position="1"/>
        <end position="83"/>
    </location>
</feature>
<dbReference type="OrthoDB" id="4847715at2759"/>
<name>A0A135TQA5_9PEZI</name>
<reference evidence="2 3" key="1">
    <citation type="submission" date="2014-02" db="EMBL/GenBank/DDBJ databases">
        <title>The genome sequence of Colletotrichum simmondsii CBS122122.</title>
        <authorList>
            <person name="Baroncelli R."/>
            <person name="Thon M.R."/>
        </authorList>
    </citation>
    <scope>NUCLEOTIDE SEQUENCE [LARGE SCALE GENOMIC DNA]</scope>
    <source>
        <strain evidence="2 3">CBS122122</strain>
    </source>
</reference>
<feature type="compositionally biased region" description="Acidic residues" evidence="1">
    <location>
        <begin position="395"/>
        <end position="411"/>
    </location>
</feature>
<feature type="compositionally biased region" description="Polar residues" evidence="1">
    <location>
        <begin position="68"/>
        <end position="83"/>
    </location>
</feature>
<dbReference type="Proteomes" id="UP000070328">
    <property type="component" value="Unassembled WGS sequence"/>
</dbReference>
<feature type="compositionally biased region" description="Polar residues" evidence="1">
    <location>
        <begin position="30"/>
        <end position="51"/>
    </location>
</feature>
<comment type="caution">
    <text evidence="2">The sequence shown here is derived from an EMBL/GenBank/DDBJ whole genome shotgun (WGS) entry which is preliminary data.</text>
</comment>
<dbReference type="EMBL" id="JFBX01000092">
    <property type="protein sequence ID" value="KXH50380.1"/>
    <property type="molecule type" value="Genomic_DNA"/>
</dbReference>
<dbReference type="AlphaFoldDB" id="A0A135TQA5"/>
<evidence type="ECO:0000313" key="3">
    <source>
        <dbReference type="Proteomes" id="UP000070328"/>
    </source>
</evidence>
<evidence type="ECO:0000313" key="2">
    <source>
        <dbReference type="EMBL" id="KXH50380.1"/>
    </source>
</evidence>
<evidence type="ECO:0000256" key="1">
    <source>
        <dbReference type="SAM" id="MobiDB-lite"/>
    </source>
</evidence>
<proteinExistence type="predicted"/>
<feature type="compositionally biased region" description="Basic and acidic residues" evidence="1">
    <location>
        <begin position="374"/>
        <end position="390"/>
    </location>
</feature>
<organism evidence="2 3">
    <name type="scientific">Colletotrichum simmondsii</name>
    <dbReference type="NCBI Taxonomy" id="703756"/>
    <lineage>
        <taxon>Eukaryota</taxon>
        <taxon>Fungi</taxon>
        <taxon>Dikarya</taxon>
        <taxon>Ascomycota</taxon>
        <taxon>Pezizomycotina</taxon>
        <taxon>Sordariomycetes</taxon>
        <taxon>Hypocreomycetidae</taxon>
        <taxon>Glomerellales</taxon>
        <taxon>Glomerellaceae</taxon>
        <taxon>Colletotrichum</taxon>
        <taxon>Colletotrichum acutatum species complex</taxon>
    </lineage>
</organism>
<sequence length="762" mass="83475">MASRTEVELMTKCQTESAPSQHAKAFPQDQEGSNSKHQKNSSSWMQHTSAQAKERTKGSAVRVEDSRQLQTGTSSPLPASQTRSIASISATAEGAGTCDLGSLVARSSETTPSLSNSQATYLRDGRFPVSTKSGEIWRFPGSRVWVAQESKFPVPPHVQSRWPELKNRLLVDLREVEDEMIAEQANEKSRLKRSPNRRRIHPELRMSGRQDALFADFVTISPCIWILCGSQSCRKKVRRITKTLCLPVNLFEQPIEVHNGAPEPHANRGFIPLSRLNTDQNKTSGLNYLGGVIIHHVEAISPTLDHQSACGLLCCTTFLKDGVIMTQHISRIGGLLKNNSKDYNHNQYPIALTTSHGIFEDIWTNGVEFEDLKDGGNSSAHDDRMDREEATSSDMDSDMDSNAESLIESETDAPPLCSSGQRVLGEKSPVRVAEWIQVSSQEVIGLKCAGQVLPEPISARVRRPQMSRPGDYALLRSQDLAGLKNISSQSPEVEITSYLPNSELTEGSLTAVFGVDDLSKTTLLPGSMMLPLGQEELPVRKVELVAPLAAAYPSQPLALLMTAQDLRQTTVESFPEVRPNFLRERKAVLQNADPSAASGAVLHTSVLEQLDGPSQSGEIESTSSQSMLDELSLNKTVFDGSMQTEDLPISASPRISNNELQSQNIARIVSVVTSRESSQDLSPGIHGEGNPSGYIGHAAHAWPTIRSWQNRSNATDKPSKKYIRTWTCCMCGDSGMSDKLTGCPSCGYRRCANCPVQMVKIR</sequence>